<feature type="compositionally biased region" description="Low complexity" evidence="1">
    <location>
        <begin position="132"/>
        <end position="150"/>
    </location>
</feature>
<feature type="region of interest" description="Disordered" evidence="1">
    <location>
        <begin position="197"/>
        <end position="250"/>
    </location>
</feature>
<proteinExistence type="predicted"/>
<reference evidence="2" key="1">
    <citation type="submission" date="2022-11" db="EMBL/GenBank/DDBJ databases">
        <authorList>
            <person name="Scott C."/>
            <person name="Bruce N."/>
        </authorList>
    </citation>
    <scope>NUCLEOTIDE SEQUENCE</scope>
</reference>
<keyword evidence="3" id="KW-1185">Reference proteome</keyword>
<evidence type="ECO:0000313" key="3">
    <source>
        <dbReference type="Proteomes" id="UP000838763"/>
    </source>
</evidence>
<organism evidence="2 3">
    <name type="scientific">Parascedosporium putredinis</name>
    <dbReference type="NCBI Taxonomy" id="1442378"/>
    <lineage>
        <taxon>Eukaryota</taxon>
        <taxon>Fungi</taxon>
        <taxon>Dikarya</taxon>
        <taxon>Ascomycota</taxon>
        <taxon>Pezizomycotina</taxon>
        <taxon>Sordariomycetes</taxon>
        <taxon>Hypocreomycetidae</taxon>
        <taxon>Microascales</taxon>
        <taxon>Microascaceae</taxon>
        <taxon>Parascedosporium</taxon>
    </lineage>
</organism>
<sequence>MPQSQHAQSRDPGREAHLHLQRLAQARVLPQQHGEAGKIRDGGETCQTARGIHRALQANTCAPSRQIYGGSRWVSVFGFDATTARGGSTYHDPARARADADATNVISRHDCTDPSARTTSLRRPGRSACPRPQHNATANAQQAPAQAPLQPAAAAAAARISTTPIPLPSIPSLGRSAAAPAIVAQADLSNEAKVATAPMLPPAPQKQFAAPLHPATSPANGPADSASLAETRVVDVDPASSEQIPSEPHP</sequence>
<dbReference type="AlphaFoldDB" id="A0A9P1H861"/>
<dbReference type="Proteomes" id="UP000838763">
    <property type="component" value="Unassembled WGS sequence"/>
</dbReference>
<feature type="region of interest" description="Disordered" evidence="1">
    <location>
        <begin position="109"/>
        <end position="150"/>
    </location>
</feature>
<protein>
    <submittedName>
        <fullName evidence="2">Uncharacterized protein</fullName>
    </submittedName>
</protein>
<gene>
    <name evidence="2" type="ORF">PPNO1_LOCUS6819</name>
</gene>
<comment type="caution">
    <text evidence="2">The sequence shown here is derived from an EMBL/GenBank/DDBJ whole genome shotgun (WGS) entry which is preliminary data.</text>
</comment>
<name>A0A9P1H861_9PEZI</name>
<evidence type="ECO:0000313" key="2">
    <source>
        <dbReference type="EMBL" id="CAI4217201.1"/>
    </source>
</evidence>
<accession>A0A9P1H861</accession>
<dbReference type="EMBL" id="CALLCH030000016">
    <property type="protein sequence ID" value="CAI4217201.1"/>
    <property type="molecule type" value="Genomic_DNA"/>
</dbReference>
<evidence type="ECO:0000256" key="1">
    <source>
        <dbReference type="SAM" id="MobiDB-lite"/>
    </source>
</evidence>